<accession>A0A0D2I8Q1</accession>
<protein>
    <recommendedName>
        <fullName evidence="1">DSBA-like thioredoxin domain-containing protein</fullName>
    </recommendedName>
</protein>
<proteinExistence type="predicted"/>
<gene>
    <name evidence="2" type="ORF">Z518_11018</name>
</gene>
<dbReference type="RefSeq" id="XP_013266742.1">
    <property type="nucleotide sequence ID" value="XM_013411288.1"/>
</dbReference>
<dbReference type="PANTHER" id="PTHR42943">
    <property type="entry name" value="GLUTATHIONE S-TRANSFERASE KAPPA"/>
    <property type="match status" value="1"/>
</dbReference>
<keyword evidence="3" id="KW-1185">Reference proteome</keyword>
<dbReference type="AlphaFoldDB" id="A0A0D2I8Q1"/>
<dbReference type="GO" id="GO:0005777">
    <property type="term" value="C:peroxisome"/>
    <property type="evidence" value="ECO:0007669"/>
    <property type="project" value="TreeGrafter"/>
</dbReference>
<dbReference type="InterPro" id="IPR001853">
    <property type="entry name" value="DSBA-like_thioredoxin_dom"/>
</dbReference>
<dbReference type="GO" id="GO:0005739">
    <property type="term" value="C:mitochondrion"/>
    <property type="evidence" value="ECO:0007669"/>
    <property type="project" value="TreeGrafter"/>
</dbReference>
<dbReference type="GO" id="GO:0004364">
    <property type="term" value="F:glutathione transferase activity"/>
    <property type="evidence" value="ECO:0007669"/>
    <property type="project" value="TreeGrafter"/>
</dbReference>
<dbReference type="Gene3D" id="3.40.30.10">
    <property type="entry name" value="Glutaredoxin"/>
    <property type="match status" value="1"/>
</dbReference>
<reference evidence="2 3" key="1">
    <citation type="submission" date="2015-01" db="EMBL/GenBank/DDBJ databases">
        <title>The Genome Sequence of Rhinocladiella mackenzie CBS 650.93.</title>
        <authorList>
            <consortium name="The Broad Institute Genomics Platform"/>
            <person name="Cuomo C."/>
            <person name="de Hoog S."/>
            <person name="Gorbushina A."/>
            <person name="Stielow B."/>
            <person name="Teixiera M."/>
            <person name="Abouelleil A."/>
            <person name="Chapman S.B."/>
            <person name="Priest M."/>
            <person name="Young S.K."/>
            <person name="Wortman J."/>
            <person name="Nusbaum C."/>
            <person name="Birren B."/>
        </authorList>
    </citation>
    <scope>NUCLEOTIDE SEQUENCE [LARGE SCALE GENOMIC DNA]</scope>
    <source>
        <strain evidence="2 3">CBS 650.93</strain>
    </source>
</reference>
<name>A0A0D2I8Q1_9EURO</name>
<dbReference type="PANTHER" id="PTHR42943:SF2">
    <property type="entry name" value="GLUTATHIONE S-TRANSFERASE KAPPA 1"/>
    <property type="match status" value="1"/>
</dbReference>
<feature type="domain" description="DSBA-like thioredoxin" evidence="1">
    <location>
        <begin position="6"/>
        <end position="132"/>
    </location>
</feature>
<dbReference type="GeneID" id="25299089"/>
<dbReference type="Proteomes" id="UP000053617">
    <property type="component" value="Unassembled WGS sequence"/>
</dbReference>
<dbReference type="OrthoDB" id="4664297at2759"/>
<dbReference type="VEuPathDB" id="FungiDB:Z518_11018"/>
<dbReference type="HOGENOM" id="CLU_1696470_0_0_1"/>
<evidence type="ECO:0000259" key="1">
    <source>
        <dbReference type="Pfam" id="PF01323"/>
    </source>
</evidence>
<evidence type="ECO:0000313" key="2">
    <source>
        <dbReference type="EMBL" id="KIW99605.1"/>
    </source>
</evidence>
<evidence type="ECO:0000313" key="3">
    <source>
        <dbReference type="Proteomes" id="UP000053617"/>
    </source>
</evidence>
<dbReference type="GO" id="GO:0006749">
    <property type="term" value="P:glutathione metabolic process"/>
    <property type="evidence" value="ECO:0007669"/>
    <property type="project" value="TreeGrafter"/>
</dbReference>
<dbReference type="Pfam" id="PF01323">
    <property type="entry name" value="DSBA"/>
    <property type="match status" value="1"/>
</dbReference>
<sequence length="155" mass="17760">MTRPKLSLYYDLHSPYAYLAFYAIKNSSTFKSCDVTYIPVLLVAYIKAIGLQPPWSSPNKINWMVTDITRSAREFNIPWTQGWPMNYPAMATTVKVQRVLVACSHECPERYPDVIGALFHAFWVEKKGVQLPEIYEPIITDILGKEISSRIVEQA</sequence>
<dbReference type="InterPro" id="IPR036249">
    <property type="entry name" value="Thioredoxin-like_sf"/>
</dbReference>
<dbReference type="InterPro" id="IPR051924">
    <property type="entry name" value="GST_Kappa/NadH"/>
</dbReference>
<dbReference type="GO" id="GO:0004602">
    <property type="term" value="F:glutathione peroxidase activity"/>
    <property type="evidence" value="ECO:0007669"/>
    <property type="project" value="TreeGrafter"/>
</dbReference>
<dbReference type="SUPFAM" id="SSF52833">
    <property type="entry name" value="Thioredoxin-like"/>
    <property type="match status" value="1"/>
</dbReference>
<organism evidence="2 3">
    <name type="scientific">Rhinocladiella mackenziei CBS 650.93</name>
    <dbReference type="NCBI Taxonomy" id="1442369"/>
    <lineage>
        <taxon>Eukaryota</taxon>
        <taxon>Fungi</taxon>
        <taxon>Dikarya</taxon>
        <taxon>Ascomycota</taxon>
        <taxon>Pezizomycotina</taxon>
        <taxon>Eurotiomycetes</taxon>
        <taxon>Chaetothyriomycetidae</taxon>
        <taxon>Chaetothyriales</taxon>
        <taxon>Herpotrichiellaceae</taxon>
        <taxon>Rhinocladiella</taxon>
    </lineage>
</organism>
<dbReference type="EMBL" id="KN847485">
    <property type="protein sequence ID" value="KIW99605.1"/>
    <property type="molecule type" value="Genomic_DNA"/>
</dbReference>